<evidence type="ECO:0000256" key="5">
    <source>
        <dbReference type="ARBA" id="ARBA00023157"/>
    </source>
</evidence>
<evidence type="ECO:0000313" key="10">
    <source>
        <dbReference type="Proteomes" id="UP000325315"/>
    </source>
</evidence>
<keyword evidence="3" id="KW-0808">Transferase</keyword>
<evidence type="ECO:0000259" key="8">
    <source>
        <dbReference type="Pfam" id="PF08488"/>
    </source>
</evidence>
<dbReference type="GO" id="GO:0016020">
    <property type="term" value="C:membrane"/>
    <property type="evidence" value="ECO:0007669"/>
    <property type="project" value="UniProtKB-SubCell"/>
</dbReference>
<feature type="domain" description="Wall-associated receptor kinase" evidence="8">
    <location>
        <begin position="78"/>
        <end position="139"/>
    </location>
</feature>
<dbReference type="Proteomes" id="UP000325315">
    <property type="component" value="Unassembled WGS sequence"/>
</dbReference>
<feature type="chain" id="PRO_5022986378" evidence="7">
    <location>
        <begin position="25"/>
        <end position="194"/>
    </location>
</feature>
<comment type="caution">
    <text evidence="9">The sequence shown here is derived from an EMBL/GenBank/DDBJ whole genome shotgun (WGS) entry which is preliminary data.</text>
</comment>
<accession>A0A5B6VWZ5</accession>
<comment type="subcellular location">
    <subcellularLocation>
        <location evidence="1">Membrane</location>
        <topology evidence="1">Single-pass type I membrane protein</topology>
    </subcellularLocation>
</comment>
<evidence type="ECO:0000256" key="7">
    <source>
        <dbReference type="SAM" id="SignalP"/>
    </source>
</evidence>
<dbReference type="PANTHER" id="PTHR33491">
    <property type="entry name" value="OSJNBA0016N04.9 PROTEIN"/>
    <property type="match status" value="1"/>
</dbReference>
<evidence type="ECO:0000256" key="2">
    <source>
        <dbReference type="ARBA" id="ARBA00022527"/>
    </source>
</evidence>
<evidence type="ECO:0000256" key="6">
    <source>
        <dbReference type="ARBA" id="ARBA00023180"/>
    </source>
</evidence>
<evidence type="ECO:0000256" key="1">
    <source>
        <dbReference type="ARBA" id="ARBA00004479"/>
    </source>
</evidence>
<dbReference type="AlphaFoldDB" id="A0A5B6VWZ5"/>
<evidence type="ECO:0000313" key="9">
    <source>
        <dbReference type="EMBL" id="KAA3473911.1"/>
    </source>
</evidence>
<gene>
    <name evidence="9" type="ORF">EPI10_024251</name>
</gene>
<organism evidence="9 10">
    <name type="scientific">Gossypium australe</name>
    <dbReference type="NCBI Taxonomy" id="47621"/>
    <lineage>
        <taxon>Eukaryota</taxon>
        <taxon>Viridiplantae</taxon>
        <taxon>Streptophyta</taxon>
        <taxon>Embryophyta</taxon>
        <taxon>Tracheophyta</taxon>
        <taxon>Spermatophyta</taxon>
        <taxon>Magnoliopsida</taxon>
        <taxon>eudicotyledons</taxon>
        <taxon>Gunneridae</taxon>
        <taxon>Pentapetalae</taxon>
        <taxon>rosids</taxon>
        <taxon>malvids</taxon>
        <taxon>Malvales</taxon>
        <taxon>Malvaceae</taxon>
        <taxon>Malvoideae</taxon>
        <taxon>Gossypium</taxon>
    </lineage>
</organism>
<keyword evidence="7" id="KW-0732">Signal</keyword>
<reference evidence="10" key="1">
    <citation type="journal article" date="2019" name="Plant Biotechnol. J.">
        <title>Genome sequencing of the Australian wild diploid species Gossypium australe highlights disease resistance and delayed gland morphogenesis.</title>
        <authorList>
            <person name="Cai Y."/>
            <person name="Cai X."/>
            <person name="Wang Q."/>
            <person name="Wang P."/>
            <person name="Zhang Y."/>
            <person name="Cai C."/>
            <person name="Xu Y."/>
            <person name="Wang K."/>
            <person name="Zhou Z."/>
            <person name="Wang C."/>
            <person name="Geng S."/>
            <person name="Li B."/>
            <person name="Dong Q."/>
            <person name="Hou Y."/>
            <person name="Wang H."/>
            <person name="Ai P."/>
            <person name="Liu Z."/>
            <person name="Yi F."/>
            <person name="Sun M."/>
            <person name="An G."/>
            <person name="Cheng J."/>
            <person name="Zhang Y."/>
            <person name="Shi Q."/>
            <person name="Xie Y."/>
            <person name="Shi X."/>
            <person name="Chang Y."/>
            <person name="Huang F."/>
            <person name="Chen Y."/>
            <person name="Hong S."/>
            <person name="Mi L."/>
            <person name="Sun Q."/>
            <person name="Zhang L."/>
            <person name="Zhou B."/>
            <person name="Peng R."/>
            <person name="Zhang X."/>
            <person name="Liu F."/>
        </authorList>
    </citation>
    <scope>NUCLEOTIDE SEQUENCE [LARGE SCALE GENOMIC DNA]</scope>
    <source>
        <strain evidence="10">cv. PA1801</strain>
    </source>
</reference>
<keyword evidence="5" id="KW-1015">Disulfide bond</keyword>
<sequence length="194" mass="21849">MIVRIASSFTFLLFLIIYIELALAFATTSTVISEAKDRCKGSCENDRVPYPFGIGPDCFLDSWFKLYWRYTLGTSNPNKTCNGSTCCETIIPSYLKTFNARCECKTSLGKKRCRLAFVVDEELLNFNITNPSGLLNMDNVPALIDWALPYGSTSIISSERVHSYGMYTSESSNISWRYFCGDGYWGNPYLPIGC</sequence>
<dbReference type="Pfam" id="PF08488">
    <property type="entry name" value="WAK"/>
    <property type="match status" value="1"/>
</dbReference>
<keyword evidence="10" id="KW-1185">Reference proteome</keyword>
<keyword evidence="4 9" id="KW-0418">Kinase</keyword>
<feature type="signal peptide" evidence="7">
    <location>
        <begin position="1"/>
        <end position="24"/>
    </location>
</feature>
<dbReference type="EMBL" id="SMMG02000005">
    <property type="protein sequence ID" value="KAA3473911.1"/>
    <property type="molecule type" value="Genomic_DNA"/>
</dbReference>
<dbReference type="OrthoDB" id="1747169at2759"/>
<keyword evidence="9" id="KW-0675">Receptor</keyword>
<evidence type="ECO:0000256" key="3">
    <source>
        <dbReference type="ARBA" id="ARBA00022679"/>
    </source>
</evidence>
<name>A0A5B6VWZ5_9ROSI</name>
<keyword evidence="6" id="KW-0325">Glycoprotein</keyword>
<protein>
    <submittedName>
        <fullName evidence="9">Wall-associated receptor kinase-like 22</fullName>
    </submittedName>
</protein>
<proteinExistence type="predicted"/>
<evidence type="ECO:0000256" key="4">
    <source>
        <dbReference type="ARBA" id="ARBA00022777"/>
    </source>
</evidence>
<dbReference type="InterPro" id="IPR013695">
    <property type="entry name" value="WAK"/>
</dbReference>
<keyword evidence="2" id="KW-0723">Serine/threonine-protein kinase</keyword>
<dbReference type="GO" id="GO:0004674">
    <property type="term" value="F:protein serine/threonine kinase activity"/>
    <property type="evidence" value="ECO:0007669"/>
    <property type="project" value="UniProtKB-KW"/>
</dbReference>